<feature type="compositionally biased region" description="Polar residues" evidence="2">
    <location>
        <begin position="646"/>
        <end position="665"/>
    </location>
</feature>
<feature type="domain" description="DUF7725" evidence="3">
    <location>
        <begin position="525"/>
        <end position="597"/>
    </location>
</feature>
<gene>
    <name evidence="4" type="ORF">LIER_18573</name>
</gene>
<organism evidence="4 5">
    <name type="scientific">Lithospermum erythrorhizon</name>
    <name type="common">Purple gromwell</name>
    <name type="synonym">Lithospermum officinale var. erythrorhizon</name>
    <dbReference type="NCBI Taxonomy" id="34254"/>
    <lineage>
        <taxon>Eukaryota</taxon>
        <taxon>Viridiplantae</taxon>
        <taxon>Streptophyta</taxon>
        <taxon>Embryophyta</taxon>
        <taxon>Tracheophyta</taxon>
        <taxon>Spermatophyta</taxon>
        <taxon>Magnoliopsida</taxon>
        <taxon>eudicotyledons</taxon>
        <taxon>Gunneridae</taxon>
        <taxon>Pentapetalae</taxon>
        <taxon>asterids</taxon>
        <taxon>lamiids</taxon>
        <taxon>Boraginales</taxon>
        <taxon>Boraginaceae</taxon>
        <taxon>Boraginoideae</taxon>
        <taxon>Lithospermeae</taxon>
        <taxon>Lithospermum</taxon>
    </lineage>
</organism>
<name>A0AAV3QJW5_LITER</name>
<proteinExistence type="predicted"/>
<feature type="region of interest" description="Disordered" evidence="2">
    <location>
        <begin position="693"/>
        <end position="721"/>
    </location>
</feature>
<accession>A0AAV3QJW5</accession>
<protein>
    <recommendedName>
        <fullName evidence="3">DUF7725 domain-containing protein</fullName>
    </recommendedName>
</protein>
<evidence type="ECO:0000313" key="5">
    <source>
        <dbReference type="Proteomes" id="UP001454036"/>
    </source>
</evidence>
<evidence type="ECO:0000256" key="2">
    <source>
        <dbReference type="SAM" id="MobiDB-lite"/>
    </source>
</evidence>
<feature type="compositionally biased region" description="Polar residues" evidence="2">
    <location>
        <begin position="312"/>
        <end position="348"/>
    </location>
</feature>
<feature type="coiled-coil region" evidence="1">
    <location>
        <begin position="89"/>
        <end position="203"/>
    </location>
</feature>
<dbReference type="PANTHER" id="PTHR35766:SF1">
    <property type="entry name" value="OS08G0543600 PROTEIN"/>
    <property type="match status" value="1"/>
</dbReference>
<dbReference type="Proteomes" id="UP001454036">
    <property type="component" value="Unassembled WGS sequence"/>
</dbReference>
<feature type="compositionally biased region" description="Low complexity" evidence="2">
    <location>
        <begin position="472"/>
        <end position="483"/>
    </location>
</feature>
<dbReference type="AlphaFoldDB" id="A0AAV3QJW5"/>
<evidence type="ECO:0000259" key="3">
    <source>
        <dbReference type="Pfam" id="PF24851"/>
    </source>
</evidence>
<feature type="region of interest" description="Disordered" evidence="2">
    <location>
        <begin position="465"/>
        <end position="484"/>
    </location>
</feature>
<comment type="caution">
    <text evidence="4">The sequence shown here is derived from an EMBL/GenBank/DDBJ whole genome shotgun (WGS) entry which is preliminary data.</text>
</comment>
<dbReference type="InterPro" id="IPR056142">
    <property type="entry name" value="DUF7725"/>
</dbReference>
<evidence type="ECO:0000256" key="1">
    <source>
        <dbReference type="SAM" id="Coils"/>
    </source>
</evidence>
<sequence>MESVDAHSHRELQLSQNFSNELCLFCYQVNQARDPADVTYYSVNMDDNVDNSILRQKLHDVVTQREELQQIEIELRAQFLARSEIVDMHNTFEAEIKEYATAKAKLQEQLREREQKIIELEKTMEEKEREMHVLRLDTKAAWAKEDLLREQNLELQTYRRERDSSEAERAQHVKQIHDLQEHMQEKERQFLELQEQNRISQETIVFKDEQLREAQNWISRVQEMDALQSSTHHTLQAELRERTELYNQLWLGCRQQYGEMERLHLYIQQLQHELTVAREKSGIFPDSSHGGQTNSREPPQPEQKSGGEIDASGNNMAGGNPNVPTNDNAENSSSLVSTEKPSTQANHSNWVQMSPSSLIGLPSYLPSGQMSALHPFVIHQQVPSNTPQAHVSHLHPSASLQELQKQQVFETIDKSYSASAQSLESIQQISSQFHEALRVDLLEHNGENKEKNLNHLANNVVEPQGLMSEEPGSNTNSSLSGTSAHDVHFSNVTKNDGTAVVVPELFSSTGKRGHHVVGKLEENPLLDERTLLACIVRTIPPGSGGRIRISSTLPNRLGKMLAPLHWWHDYRKKYGKLDEFVAGHPELFLIEGDYIQLKEGAQEIIAATAAVAKVAAATAAATSHSQHLPSVAVTPMAQSHRLKMLSTESTSSGKTNNSTQLPDMQNQHPKRNSFHFAGGASNVKLLTKQKDHLEPNGSESRSIYSVGLNGTNGTNTDGKEYRTYPSKALANGRVAANVISRQRGWEIGPTTTSGR</sequence>
<dbReference type="Pfam" id="PF24851">
    <property type="entry name" value="DUF7725"/>
    <property type="match status" value="1"/>
</dbReference>
<feature type="region of interest" description="Disordered" evidence="2">
    <location>
        <begin position="282"/>
        <end position="348"/>
    </location>
</feature>
<keyword evidence="1" id="KW-0175">Coiled coil</keyword>
<dbReference type="EMBL" id="BAABME010004475">
    <property type="protein sequence ID" value="GAA0162492.1"/>
    <property type="molecule type" value="Genomic_DNA"/>
</dbReference>
<evidence type="ECO:0000313" key="4">
    <source>
        <dbReference type="EMBL" id="GAA0162492.1"/>
    </source>
</evidence>
<feature type="region of interest" description="Disordered" evidence="2">
    <location>
        <begin position="643"/>
        <end position="665"/>
    </location>
</feature>
<dbReference type="PANTHER" id="PTHR35766">
    <property type="entry name" value="OS08G0543600 PROTEIN"/>
    <property type="match status" value="1"/>
</dbReference>
<feature type="compositionally biased region" description="Low complexity" evidence="2">
    <location>
        <begin position="707"/>
        <end position="716"/>
    </location>
</feature>
<keyword evidence="5" id="KW-1185">Reference proteome</keyword>
<reference evidence="4 5" key="1">
    <citation type="submission" date="2024-01" db="EMBL/GenBank/DDBJ databases">
        <title>The complete chloroplast genome sequence of Lithospermum erythrorhizon: insights into the phylogenetic relationship among Boraginaceae species and the maternal lineages of purple gromwells.</title>
        <authorList>
            <person name="Okada T."/>
            <person name="Watanabe K."/>
        </authorList>
    </citation>
    <scope>NUCLEOTIDE SEQUENCE [LARGE SCALE GENOMIC DNA]</scope>
</reference>